<name>A0A8W8ID75_MAGGI</name>
<dbReference type="PANTHER" id="PTHR10953">
    <property type="entry name" value="UBIQUITIN-ACTIVATING ENZYME E1"/>
    <property type="match status" value="1"/>
</dbReference>
<evidence type="ECO:0000256" key="7">
    <source>
        <dbReference type="ARBA" id="ARBA00026003"/>
    </source>
</evidence>
<evidence type="ECO:0000256" key="5">
    <source>
        <dbReference type="ARBA" id="ARBA00022837"/>
    </source>
</evidence>
<evidence type="ECO:0000256" key="4">
    <source>
        <dbReference type="ARBA" id="ARBA00022786"/>
    </source>
</evidence>
<dbReference type="EnsemblMetazoa" id="G13620.2">
    <property type="protein sequence ID" value="G13620.2:cds"/>
    <property type="gene ID" value="G13620"/>
</dbReference>
<dbReference type="GO" id="GO:0016925">
    <property type="term" value="P:protein sumoylation"/>
    <property type="evidence" value="ECO:0007669"/>
    <property type="project" value="TreeGrafter"/>
</dbReference>
<dbReference type="PROSITE" id="PS50222">
    <property type="entry name" value="EF_HAND_2"/>
    <property type="match status" value="1"/>
</dbReference>
<dbReference type="InterPro" id="IPR002048">
    <property type="entry name" value="EF_hand_dom"/>
</dbReference>
<dbReference type="SUPFAM" id="SSF47473">
    <property type="entry name" value="EF-hand"/>
    <property type="match status" value="1"/>
</dbReference>
<dbReference type="GO" id="GO:0005737">
    <property type="term" value="C:cytoplasm"/>
    <property type="evidence" value="ECO:0007669"/>
    <property type="project" value="TreeGrafter"/>
</dbReference>
<reference evidence="13" key="1">
    <citation type="submission" date="2022-08" db="UniProtKB">
        <authorList>
            <consortium name="EnsemblMetazoa"/>
        </authorList>
    </citation>
    <scope>IDENTIFICATION</scope>
    <source>
        <strain evidence="13">05x7-T-G4-1.051#20</strain>
    </source>
</reference>
<evidence type="ECO:0000313" key="13">
    <source>
        <dbReference type="EnsemblMetazoa" id="G13620.2:cds"/>
    </source>
</evidence>
<comment type="subcellular location">
    <subcellularLocation>
        <location evidence="1">Nucleus</location>
    </subcellularLocation>
</comment>
<dbReference type="GO" id="GO:0005509">
    <property type="term" value="F:calcium ion binding"/>
    <property type="evidence" value="ECO:0007669"/>
    <property type="project" value="InterPro"/>
</dbReference>
<evidence type="ECO:0000256" key="3">
    <source>
        <dbReference type="ARBA" id="ARBA00005673"/>
    </source>
</evidence>
<comment type="pathway">
    <text evidence="2">Protein modification; protein sumoylation.</text>
</comment>
<comment type="subunit">
    <text evidence="7">Heterodimer of SAE1 and UBA2/SAE2. The heterodimer corresponds to the two domains that are encoded on a single polypeptide chain in ubiquitin-activating enzyme E1. Interacts with UBE2I.</text>
</comment>
<proteinExistence type="inferred from homology"/>
<evidence type="ECO:0000256" key="1">
    <source>
        <dbReference type="ARBA" id="ARBA00004123"/>
    </source>
</evidence>
<feature type="chain" id="PRO_5036467135" description="SUMO-activating enzyme subunit 1" evidence="11">
    <location>
        <begin position="20"/>
        <end position="510"/>
    </location>
</feature>
<dbReference type="SUPFAM" id="SSF69572">
    <property type="entry name" value="Activating enzymes of the ubiquitin-like proteins"/>
    <property type="match status" value="1"/>
</dbReference>
<keyword evidence="11" id="KW-0732">Signal</keyword>
<evidence type="ECO:0000313" key="14">
    <source>
        <dbReference type="Proteomes" id="UP000005408"/>
    </source>
</evidence>
<evidence type="ECO:0000259" key="12">
    <source>
        <dbReference type="PROSITE" id="PS50222"/>
    </source>
</evidence>
<dbReference type="InterPro" id="IPR000594">
    <property type="entry name" value="ThiF_NAD_FAD-bd"/>
</dbReference>
<organism evidence="13 14">
    <name type="scientific">Magallana gigas</name>
    <name type="common">Pacific oyster</name>
    <name type="synonym">Crassostrea gigas</name>
    <dbReference type="NCBI Taxonomy" id="29159"/>
    <lineage>
        <taxon>Eukaryota</taxon>
        <taxon>Metazoa</taxon>
        <taxon>Spiralia</taxon>
        <taxon>Lophotrochozoa</taxon>
        <taxon>Mollusca</taxon>
        <taxon>Bivalvia</taxon>
        <taxon>Autobranchia</taxon>
        <taxon>Pteriomorphia</taxon>
        <taxon>Ostreida</taxon>
        <taxon>Ostreoidea</taxon>
        <taxon>Ostreidae</taxon>
        <taxon>Magallana</taxon>
    </lineage>
</organism>
<evidence type="ECO:0000256" key="11">
    <source>
        <dbReference type="SAM" id="SignalP"/>
    </source>
</evidence>
<dbReference type="Proteomes" id="UP000005408">
    <property type="component" value="Unassembled WGS sequence"/>
</dbReference>
<evidence type="ECO:0000256" key="2">
    <source>
        <dbReference type="ARBA" id="ARBA00004718"/>
    </source>
</evidence>
<sequence>MRRLFLLLALVVWCCYGHGNHGQGDHPGQNIPADQFNIHDPKITQDEAHLKEHLKDQIDTNKQMTPEEMEFHYFRLHDTNNDTKLDGLEIMAALNHMGQMFKLQPQERAGKTPEQIAALEEERQKGALKYFTDIIDRVLVTDDINKDGYISYPEYMNARKRDFAQYQQQTMGEEINITEDEAALYDRQIRLWGLDAQRRLRAARVLLIGLRGLGAEIAKNIVLAGIKSITLLDCTESTEEDGCSQFLISRNDVGKNRAEASLEHAQRLNPMVEVMSDTQSADEKSDEFFTKFDVVCATCCKQSTLIRINKVCSDHKVKFFGGDVYGFYGYMFADLGEHEFAEEVPKPKQKEEGGEPDTKKAKKEEIEMVTVKRSVTFSRLHSALEIDWSSQAALRKLKRTPNAYFIMQVLLDFISNNNRYPDSTQKEADIKLLIEQKTKTLEKLKLSPSVVSDDFASFCFAELSPVCAIVGGVIGQEIIKAVSLKDQPHNNFFFYNGVEGSGLVDNISSP</sequence>
<keyword evidence="14" id="KW-1185">Reference proteome</keyword>
<dbReference type="Gene3D" id="3.40.50.720">
    <property type="entry name" value="NAD(P)-binding Rossmann-like Domain"/>
    <property type="match status" value="1"/>
</dbReference>
<dbReference type="InterPro" id="IPR045886">
    <property type="entry name" value="ThiF/MoeB/HesA"/>
</dbReference>
<protein>
    <recommendedName>
        <fullName evidence="8">SUMO-activating enzyme subunit 1</fullName>
    </recommendedName>
    <alternativeName>
        <fullName evidence="9">Ubiquitin-like 1-activating enzyme E1A</fullName>
    </alternativeName>
</protein>
<dbReference type="Pfam" id="PF00899">
    <property type="entry name" value="ThiF"/>
    <property type="match status" value="1"/>
</dbReference>
<evidence type="ECO:0000256" key="9">
    <source>
        <dbReference type="ARBA" id="ARBA00044354"/>
    </source>
</evidence>
<dbReference type="GO" id="GO:0031510">
    <property type="term" value="C:SUMO activating enzyme complex"/>
    <property type="evidence" value="ECO:0007669"/>
    <property type="project" value="TreeGrafter"/>
</dbReference>
<dbReference type="InterPro" id="IPR000011">
    <property type="entry name" value="UBQ/SUMO-activ_enz_E1-like"/>
</dbReference>
<dbReference type="PANTHER" id="PTHR10953:SF162">
    <property type="entry name" value="SUMO-ACTIVATING ENZYME SUBUNIT 1"/>
    <property type="match status" value="1"/>
</dbReference>
<dbReference type="InterPro" id="IPR018247">
    <property type="entry name" value="EF_Hand_1_Ca_BS"/>
</dbReference>
<keyword evidence="6" id="KW-0539">Nucleus</keyword>
<evidence type="ECO:0000256" key="10">
    <source>
        <dbReference type="SAM" id="MobiDB-lite"/>
    </source>
</evidence>
<feature type="domain" description="EF-hand" evidence="12">
    <location>
        <begin position="65"/>
        <end position="100"/>
    </location>
</feature>
<accession>A0A8W8ID75</accession>
<dbReference type="Gene3D" id="1.10.238.10">
    <property type="entry name" value="EF-hand"/>
    <property type="match status" value="1"/>
</dbReference>
<dbReference type="PROSITE" id="PS00018">
    <property type="entry name" value="EF_HAND_1"/>
    <property type="match status" value="1"/>
</dbReference>
<dbReference type="PRINTS" id="PR01849">
    <property type="entry name" value="UBIQUITINACT"/>
</dbReference>
<comment type="similarity">
    <text evidence="3">Belongs to the ubiquitin-activating E1 family.</text>
</comment>
<keyword evidence="4" id="KW-0833">Ubl conjugation pathway</keyword>
<dbReference type="GO" id="GO:0019948">
    <property type="term" value="F:SUMO activating enzyme activity"/>
    <property type="evidence" value="ECO:0007669"/>
    <property type="project" value="TreeGrafter"/>
</dbReference>
<keyword evidence="5" id="KW-0106">Calcium</keyword>
<evidence type="ECO:0000256" key="8">
    <source>
        <dbReference type="ARBA" id="ARBA00044187"/>
    </source>
</evidence>
<feature type="signal peptide" evidence="11">
    <location>
        <begin position="1"/>
        <end position="19"/>
    </location>
</feature>
<dbReference type="FunFam" id="3.40.50.720:FF:000744">
    <property type="entry name" value="Smt3 activating enzyme 1"/>
    <property type="match status" value="1"/>
</dbReference>
<dbReference type="CDD" id="cd01492">
    <property type="entry name" value="Aos1_SUMO"/>
    <property type="match status" value="1"/>
</dbReference>
<dbReference type="AlphaFoldDB" id="A0A8W8ID75"/>
<dbReference type="InterPro" id="IPR035985">
    <property type="entry name" value="Ubiquitin-activating_enz"/>
</dbReference>
<evidence type="ECO:0000256" key="6">
    <source>
        <dbReference type="ARBA" id="ARBA00023242"/>
    </source>
</evidence>
<feature type="region of interest" description="Disordered" evidence="10">
    <location>
        <begin position="343"/>
        <end position="363"/>
    </location>
</feature>
<dbReference type="InterPro" id="IPR011992">
    <property type="entry name" value="EF-hand-dom_pair"/>
</dbReference>